<name>A0A7J6GKS7_CANSA</name>
<dbReference type="PANTHER" id="PTHR35105">
    <property type="entry name" value="EXPRESSED PROTEIN"/>
    <property type="match status" value="1"/>
</dbReference>
<dbReference type="PANTHER" id="PTHR35105:SF2">
    <property type="entry name" value="PROTEIN CDI"/>
    <property type="match status" value="1"/>
</dbReference>
<gene>
    <name evidence="1" type="ORF">G4B88_010101</name>
</gene>
<protein>
    <submittedName>
        <fullName evidence="1">Uncharacterized protein</fullName>
    </submittedName>
</protein>
<proteinExistence type="predicted"/>
<accession>A0A7J6GKS7</accession>
<evidence type="ECO:0000313" key="2">
    <source>
        <dbReference type="Proteomes" id="UP000583929"/>
    </source>
</evidence>
<organism evidence="1 2">
    <name type="scientific">Cannabis sativa</name>
    <name type="common">Hemp</name>
    <name type="synonym">Marijuana</name>
    <dbReference type="NCBI Taxonomy" id="3483"/>
    <lineage>
        <taxon>Eukaryota</taxon>
        <taxon>Viridiplantae</taxon>
        <taxon>Streptophyta</taxon>
        <taxon>Embryophyta</taxon>
        <taxon>Tracheophyta</taxon>
        <taxon>Spermatophyta</taxon>
        <taxon>Magnoliopsida</taxon>
        <taxon>eudicotyledons</taxon>
        <taxon>Gunneridae</taxon>
        <taxon>Pentapetalae</taxon>
        <taxon>rosids</taxon>
        <taxon>fabids</taxon>
        <taxon>Rosales</taxon>
        <taxon>Cannabaceae</taxon>
        <taxon>Cannabis</taxon>
    </lineage>
</organism>
<sequence length="97" mass="11485">MDGDVQTVYQGRIGLLRFYTINKILTHELVNTETGAFLHKFQWLKDDEIGYVPFGWNFLEWHNKVVEGDSNTYLKVAHYTQGGPWFEAWKHYEFANL</sequence>
<dbReference type="EMBL" id="JAATIQ010000099">
    <property type="protein sequence ID" value="KAF4382930.1"/>
    <property type="molecule type" value="Genomic_DNA"/>
</dbReference>
<comment type="caution">
    <text evidence="1">The sequence shown here is derived from an EMBL/GenBank/DDBJ whole genome shotgun (WGS) entry which is preliminary data.</text>
</comment>
<dbReference type="AlphaFoldDB" id="A0A7J6GKS7"/>
<reference evidence="1 2" key="1">
    <citation type="journal article" date="2020" name="bioRxiv">
        <title>Sequence and annotation of 42 cannabis genomes reveals extensive copy number variation in cannabinoid synthesis and pathogen resistance genes.</title>
        <authorList>
            <person name="Mckernan K.J."/>
            <person name="Helbert Y."/>
            <person name="Kane L.T."/>
            <person name="Ebling H."/>
            <person name="Zhang L."/>
            <person name="Liu B."/>
            <person name="Eaton Z."/>
            <person name="Mclaughlin S."/>
            <person name="Kingan S."/>
            <person name="Baybayan P."/>
            <person name="Concepcion G."/>
            <person name="Jordan M."/>
            <person name="Riva A."/>
            <person name="Barbazuk W."/>
            <person name="Harkins T."/>
        </authorList>
    </citation>
    <scope>NUCLEOTIDE SEQUENCE [LARGE SCALE GENOMIC DNA]</scope>
    <source>
        <strain evidence="2">cv. Jamaican Lion 4</strain>
        <tissue evidence="1">Leaf</tissue>
    </source>
</reference>
<evidence type="ECO:0000313" key="1">
    <source>
        <dbReference type="EMBL" id="KAF4382930.1"/>
    </source>
</evidence>
<keyword evidence="2" id="KW-1185">Reference proteome</keyword>
<dbReference type="Proteomes" id="UP000583929">
    <property type="component" value="Unassembled WGS sequence"/>
</dbReference>